<comment type="caution">
    <text evidence="1">The sequence shown here is derived from an EMBL/GenBank/DDBJ whole genome shotgun (WGS) entry which is preliminary data.</text>
</comment>
<dbReference type="Proteomes" id="UP000324222">
    <property type="component" value="Unassembled WGS sequence"/>
</dbReference>
<dbReference type="AlphaFoldDB" id="A0A5B7FSU3"/>
<organism evidence="1 2">
    <name type="scientific">Portunus trituberculatus</name>
    <name type="common">Swimming crab</name>
    <name type="synonym">Neptunus trituberculatus</name>
    <dbReference type="NCBI Taxonomy" id="210409"/>
    <lineage>
        <taxon>Eukaryota</taxon>
        <taxon>Metazoa</taxon>
        <taxon>Ecdysozoa</taxon>
        <taxon>Arthropoda</taxon>
        <taxon>Crustacea</taxon>
        <taxon>Multicrustacea</taxon>
        <taxon>Malacostraca</taxon>
        <taxon>Eumalacostraca</taxon>
        <taxon>Eucarida</taxon>
        <taxon>Decapoda</taxon>
        <taxon>Pleocyemata</taxon>
        <taxon>Brachyura</taxon>
        <taxon>Eubrachyura</taxon>
        <taxon>Portunoidea</taxon>
        <taxon>Portunidae</taxon>
        <taxon>Portuninae</taxon>
        <taxon>Portunus</taxon>
    </lineage>
</organism>
<reference evidence="1 2" key="1">
    <citation type="submission" date="2019-05" db="EMBL/GenBank/DDBJ databases">
        <title>Another draft genome of Portunus trituberculatus and its Hox gene families provides insights of decapod evolution.</title>
        <authorList>
            <person name="Jeong J.-H."/>
            <person name="Song I."/>
            <person name="Kim S."/>
            <person name="Choi T."/>
            <person name="Kim D."/>
            <person name="Ryu S."/>
            <person name="Kim W."/>
        </authorList>
    </citation>
    <scope>NUCLEOTIDE SEQUENCE [LARGE SCALE GENOMIC DNA]</scope>
    <source>
        <tissue evidence="1">Muscle</tissue>
    </source>
</reference>
<evidence type="ECO:0000313" key="1">
    <source>
        <dbReference type="EMBL" id="MPC48447.1"/>
    </source>
</evidence>
<gene>
    <name evidence="1" type="ORF">E2C01_042220</name>
</gene>
<name>A0A5B7FSU3_PORTR</name>
<keyword evidence="2" id="KW-1185">Reference proteome</keyword>
<proteinExistence type="predicted"/>
<sequence length="108" mass="11762">MLLARMLCKTNKMHNKSLARIYNRTARATHPHTRRDCEAPGMGINCKNGNSGELLQQVDCEHGTHYTVTLACPATPAQATPQTTDPRLLISPPHGALCLTPGAPVDYQ</sequence>
<evidence type="ECO:0000313" key="2">
    <source>
        <dbReference type="Proteomes" id="UP000324222"/>
    </source>
</evidence>
<protein>
    <submittedName>
        <fullName evidence="1">Uncharacterized protein</fullName>
    </submittedName>
</protein>
<dbReference type="EMBL" id="VSRR010008285">
    <property type="protein sequence ID" value="MPC48447.1"/>
    <property type="molecule type" value="Genomic_DNA"/>
</dbReference>
<accession>A0A5B7FSU3</accession>